<keyword evidence="1" id="KW-0732">Signal</keyword>
<dbReference type="Pfam" id="PF19515">
    <property type="entry name" value="DUF6048"/>
    <property type="match status" value="1"/>
</dbReference>
<evidence type="ECO:0008006" key="4">
    <source>
        <dbReference type="Google" id="ProtNLM"/>
    </source>
</evidence>
<evidence type="ECO:0000256" key="1">
    <source>
        <dbReference type="SAM" id="SignalP"/>
    </source>
</evidence>
<evidence type="ECO:0000313" key="3">
    <source>
        <dbReference type="Proteomes" id="UP000772618"/>
    </source>
</evidence>
<dbReference type="RefSeq" id="WP_254152592.1">
    <property type="nucleotide sequence ID" value="NZ_JAHESD010000007.1"/>
</dbReference>
<dbReference type="Proteomes" id="UP000772618">
    <property type="component" value="Unassembled WGS sequence"/>
</dbReference>
<keyword evidence="3" id="KW-1185">Reference proteome</keyword>
<organism evidence="2 3">
    <name type="scientific">Chryseosolibacter indicus</name>
    <dbReference type="NCBI Taxonomy" id="2782351"/>
    <lineage>
        <taxon>Bacteria</taxon>
        <taxon>Pseudomonadati</taxon>
        <taxon>Bacteroidota</taxon>
        <taxon>Cytophagia</taxon>
        <taxon>Cytophagales</taxon>
        <taxon>Chryseotaleaceae</taxon>
        <taxon>Chryseosolibacter</taxon>
    </lineage>
</organism>
<accession>A0ABS5VMF3</accession>
<comment type="caution">
    <text evidence="2">The sequence shown here is derived from an EMBL/GenBank/DDBJ whole genome shotgun (WGS) entry which is preliminary data.</text>
</comment>
<name>A0ABS5VMF3_9BACT</name>
<dbReference type="InterPro" id="IPR046111">
    <property type="entry name" value="DUF6048"/>
</dbReference>
<dbReference type="EMBL" id="JAHESD010000007">
    <property type="protein sequence ID" value="MBT1702624.1"/>
    <property type="molecule type" value="Genomic_DNA"/>
</dbReference>
<protein>
    <recommendedName>
        <fullName evidence="4">DUF3575 domain-containing protein</fullName>
    </recommendedName>
</protein>
<feature type="signal peptide" evidence="1">
    <location>
        <begin position="1"/>
        <end position="18"/>
    </location>
</feature>
<feature type="chain" id="PRO_5047094560" description="DUF3575 domain-containing protein" evidence="1">
    <location>
        <begin position="19"/>
        <end position="237"/>
    </location>
</feature>
<sequence length="237" mass="27510">MRTTLAISLMLLSWPVFAQTLPDSLKLDTAAIKKSKFLPTGLRIGTDLISIVKSQTQDDFSGWEINADVDLYRYLFEVDYGKSSRSYPGDSSAYSNDGNFWRIGLDANFLTRDEDRNVFFIGLRYGRARYSEQMSIIPRDENWGDGQRHTFSNNDLTAHWMELNGGLKVKIWEYVWLGFTGRLKFGLSENTSNPMLTHEVPGYGRTDRDTYWGFNYYVFFRIPFRKAYPILPPKKKK</sequence>
<proteinExistence type="predicted"/>
<evidence type="ECO:0000313" key="2">
    <source>
        <dbReference type="EMBL" id="MBT1702624.1"/>
    </source>
</evidence>
<reference evidence="2 3" key="1">
    <citation type="submission" date="2021-05" db="EMBL/GenBank/DDBJ databases">
        <title>A Polyphasic approach of four new species of the genus Ohtaekwangia: Ohtaekwangia histidinii sp. nov., Ohtaekwangia cretensis sp. nov., Ohtaekwangia indiensis sp. nov., Ohtaekwangia reichenbachii sp. nov. from diverse environment.</title>
        <authorList>
            <person name="Octaviana S."/>
        </authorList>
    </citation>
    <scope>NUCLEOTIDE SEQUENCE [LARGE SCALE GENOMIC DNA]</scope>
    <source>
        <strain evidence="2 3">PWU20</strain>
    </source>
</reference>
<gene>
    <name evidence="2" type="ORF">KK060_04990</name>
</gene>